<dbReference type="EMBL" id="CASHSV030000013">
    <property type="protein sequence ID" value="CAJ2638112.1"/>
    <property type="molecule type" value="Genomic_DNA"/>
</dbReference>
<organism evidence="1 2">
    <name type="scientific">Trifolium pratense</name>
    <name type="common">Red clover</name>
    <dbReference type="NCBI Taxonomy" id="57577"/>
    <lineage>
        <taxon>Eukaryota</taxon>
        <taxon>Viridiplantae</taxon>
        <taxon>Streptophyta</taxon>
        <taxon>Embryophyta</taxon>
        <taxon>Tracheophyta</taxon>
        <taxon>Spermatophyta</taxon>
        <taxon>Magnoliopsida</taxon>
        <taxon>eudicotyledons</taxon>
        <taxon>Gunneridae</taxon>
        <taxon>Pentapetalae</taxon>
        <taxon>rosids</taxon>
        <taxon>fabids</taxon>
        <taxon>Fabales</taxon>
        <taxon>Fabaceae</taxon>
        <taxon>Papilionoideae</taxon>
        <taxon>50 kb inversion clade</taxon>
        <taxon>NPAAA clade</taxon>
        <taxon>Hologalegina</taxon>
        <taxon>IRL clade</taxon>
        <taxon>Trifolieae</taxon>
        <taxon>Trifolium</taxon>
    </lineage>
</organism>
<reference evidence="1" key="1">
    <citation type="submission" date="2023-10" db="EMBL/GenBank/DDBJ databases">
        <authorList>
            <person name="Rodriguez Cubillos JULIANA M."/>
            <person name="De Vega J."/>
        </authorList>
    </citation>
    <scope>NUCLEOTIDE SEQUENCE</scope>
</reference>
<keyword evidence="2" id="KW-1185">Reference proteome</keyword>
<protein>
    <submittedName>
        <fullName evidence="1">Uncharacterized protein</fullName>
    </submittedName>
</protein>
<sequence length="364" mass="41664">MKTKTNEIWGKFDLFIPLPNENEEIWRRLSVCRKKEQMDGLNFSFSISALFRSTIKPSYVANLLRGLIGGSIRSAPYCNVETMKQGLGVRRLREFNQALLGKWCWRMLVDSGGLWFRVLAARYGVEGGRIRDGGRRGSLWWREIVRIREGGGEPGGRWFGDHVVRRVGDGLETFFWTDPWVDGTPLCECFGRLFVLTANKYCMVAEMGALGWGAGGGAWVWRRQLRAWEEEMLGECQALLSNISLQAISLDRWQWQPDPDTEYTVRGAYQLLISHVLATMDAADNLIWHPQVPLKVSILAWRLLRDRLPTRVNLVTRRVLSPTTHTSHPQQVDLERAVLSFSSSALLAFGWYGRREIIDCSEDQ</sequence>
<gene>
    <name evidence="1" type="ORF">MILVUS5_LOCUS8362</name>
</gene>
<accession>A0ACB0J2V3</accession>
<evidence type="ECO:0000313" key="1">
    <source>
        <dbReference type="EMBL" id="CAJ2638112.1"/>
    </source>
</evidence>
<evidence type="ECO:0000313" key="2">
    <source>
        <dbReference type="Proteomes" id="UP001177021"/>
    </source>
</evidence>
<dbReference type="Proteomes" id="UP001177021">
    <property type="component" value="Unassembled WGS sequence"/>
</dbReference>
<name>A0ACB0J2V3_TRIPR</name>
<comment type="caution">
    <text evidence="1">The sequence shown here is derived from an EMBL/GenBank/DDBJ whole genome shotgun (WGS) entry which is preliminary data.</text>
</comment>
<proteinExistence type="predicted"/>